<gene>
    <name evidence="3" type="ORF">BG844_16480</name>
</gene>
<dbReference type="InterPro" id="IPR036514">
    <property type="entry name" value="SGNH_hydro_sf"/>
</dbReference>
<protein>
    <recommendedName>
        <fullName evidence="2">SGNH hydrolase-type esterase domain-containing protein</fullName>
    </recommendedName>
</protein>
<keyword evidence="4" id="KW-1185">Reference proteome</keyword>
<accession>A0A1K0FK85</accession>
<dbReference type="AlphaFoldDB" id="A0A1K0FK85"/>
<dbReference type="GO" id="GO:0004622">
    <property type="term" value="F:phosphatidylcholine lysophospholipase activity"/>
    <property type="evidence" value="ECO:0007669"/>
    <property type="project" value="TreeGrafter"/>
</dbReference>
<dbReference type="SUPFAM" id="SSF52266">
    <property type="entry name" value="SGNH hydrolase"/>
    <property type="match status" value="1"/>
</dbReference>
<name>A0A1K0FK85_9ACTN</name>
<dbReference type="Proteomes" id="UP000182486">
    <property type="component" value="Unassembled WGS sequence"/>
</dbReference>
<organism evidence="3 4">
    <name type="scientific">Couchioplanes caeruleus subsp. caeruleus</name>
    <dbReference type="NCBI Taxonomy" id="56427"/>
    <lineage>
        <taxon>Bacteria</taxon>
        <taxon>Bacillati</taxon>
        <taxon>Actinomycetota</taxon>
        <taxon>Actinomycetes</taxon>
        <taxon>Micromonosporales</taxon>
        <taxon>Micromonosporaceae</taxon>
        <taxon>Couchioplanes</taxon>
    </lineage>
</organism>
<evidence type="ECO:0000256" key="1">
    <source>
        <dbReference type="SAM" id="MobiDB-lite"/>
    </source>
</evidence>
<dbReference type="InterPro" id="IPR051532">
    <property type="entry name" value="Ester_Hydrolysis_Enzymes"/>
</dbReference>
<dbReference type="PANTHER" id="PTHR30383">
    <property type="entry name" value="THIOESTERASE 1/PROTEASE 1/LYSOPHOSPHOLIPASE L1"/>
    <property type="match status" value="1"/>
</dbReference>
<feature type="region of interest" description="Disordered" evidence="1">
    <location>
        <begin position="32"/>
        <end position="54"/>
    </location>
</feature>
<feature type="domain" description="SGNH hydrolase-type esterase" evidence="2">
    <location>
        <begin position="62"/>
        <end position="239"/>
    </location>
</feature>
<proteinExistence type="predicted"/>
<sequence>MPGRTSVQRRRLALGAAALLLPPALMVTLGREPAPGLPSPPAARAGTPPPATPPRVPVRVMALGDSITGSPGCWRALLWRRLPGVDFVGTRSARRCGFAHDGRNEGHSGFLATDVAARELLPDWLSATHPDVVMMHLGTNDVWRNRPVAAILTAFTTLVAQMRASNPRMRILVAQILPMDPAGCGACGRRVAALNAAVPGWAASLATAGSPITVVDQWSGFDTATDTPDGVHPNRAGDRKIAVRWYPALLAAVSRPPARPARTSRPGPPSG</sequence>
<dbReference type="InterPro" id="IPR013830">
    <property type="entry name" value="SGNH_hydro"/>
</dbReference>
<evidence type="ECO:0000313" key="4">
    <source>
        <dbReference type="Proteomes" id="UP000182486"/>
    </source>
</evidence>
<feature type="compositionally biased region" description="Pro residues" evidence="1">
    <location>
        <begin position="35"/>
        <end position="54"/>
    </location>
</feature>
<reference evidence="3 4" key="1">
    <citation type="submission" date="2016-09" db="EMBL/GenBank/DDBJ databases">
        <title>Couchioplanes caeruleus draft genome sequence.</title>
        <authorList>
            <person name="Sheehan J."/>
            <person name="Caffrey P."/>
        </authorList>
    </citation>
    <scope>NUCLEOTIDE SEQUENCE [LARGE SCALE GENOMIC DNA]</scope>
    <source>
        <strain evidence="3 4">DSM 43634</strain>
    </source>
</reference>
<evidence type="ECO:0000259" key="2">
    <source>
        <dbReference type="Pfam" id="PF13472"/>
    </source>
</evidence>
<dbReference type="EMBL" id="MEIA01000167">
    <property type="protein sequence ID" value="OJF13233.1"/>
    <property type="molecule type" value="Genomic_DNA"/>
</dbReference>
<dbReference type="Pfam" id="PF13472">
    <property type="entry name" value="Lipase_GDSL_2"/>
    <property type="match status" value="1"/>
</dbReference>
<comment type="caution">
    <text evidence="3">The sequence shown here is derived from an EMBL/GenBank/DDBJ whole genome shotgun (WGS) entry which is preliminary data.</text>
</comment>
<evidence type="ECO:0000313" key="3">
    <source>
        <dbReference type="EMBL" id="OJF13233.1"/>
    </source>
</evidence>
<dbReference type="Gene3D" id="3.40.50.1110">
    <property type="entry name" value="SGNH hydrolase"/>
    <property type="match status" value="1"/>
</dbReference>
<dbReference type="CDD" id="cd01833">
    <property type="entry name" value="XynB_like"/>
    <property type="match status" value="1"/>
</dbReference>
<dbReference type="PANTHER" id="PTHR30383:SF2">
    <property type="entry name" value="CELLULOSE-BINDING PROTEIN"/>
    <property type="match status" value="1"/>
</dbReference>